<dbReference type="STRING" id="1353952.A0A165H2H2"/>
<dbReference type="InterPro" id="IPR043129">
    <property type="entry name" value="ATPase_NBD"/>
</dbReference>
<organism evidence="7 8">
    <name type="scientific">Calocera cornea HHB12733</name>
    <dbReference type="NCBI Taxonomy" id="1353952"/>
    <lineage>
        <taxon>Eukaryota</taxon>
        <taxon>Fungi</taxon>
        <taxon>Dikarya</taxon>
        <taxon>Basidiomycota</taxon>
        <taxon>Agaricomycotina</taxon>
        <taxon>Dacrymycetes</taxon>
        <taxon>Dacrymycetales</taxon>
        <taxon>Dacrymycetaceae</taxon>
        <taxon>Calocera</taxon>
    </lineage>
</organism>
<accession>A0A165H2H2</accession>
<dbReference type="Gene3D" id="3.30.420.40">
    <property type="match status" value="2"/>
</dbReference>
<name>A0A165H2H2_9BASI</name>
<dbReference type="EC" id="2.7.1.59" evidence="2"/>
<dbReference type="InterPro" id="IPR052519">
    <property type="entry name" value="Euk-type_GlcNAc_Kinase"/>
</dbReference>
<dbReference type="GO" id="GO:0045127">
    <property type="term" value="F:N-acetylglucosamine kinase activity"/>
    <property type="evidence" value="ECO:0007669"/>
    <property type="project" value="UniProtKB-EC"/>
</dbReference>
<dbReference type="Proteomes" id="UP000076842">
    <property type="component" value="Unassembled WGS sequence"/>
</dbReference>
<dbReference type="InterPro" id="IPR002731">
    <property type="entry name" value="ATPase_BadF"/>
</dbReference>
<dbReference type="EMBL" id="KV423947">
    <property type="protein sequence ID" value="KZT58786.1"/>
    <property type="molecule type" value="Genomic_DNA"/>
</dbReference>
<feature type="compositionally biased region" description="Low complexity" evidence="5">
    <location>
        <begin position="119"/>
        <end position="132"/>
    </location>
</feature>
<dbReference type="SUPFAM" id="SSF53067">
    <property type="entry name" value="Actin-like ATPase domain"/>
    <property type="match status" value="2"/>
</dbReference>
<feature type="domain" description="ATPase BadF/BadG/BcrA/BcrD type" evidence="6">
    <location>
        <begin position="18"/>
        <end position="413"/>
    </location>
</feature>
<dbReference type="PANTHER" id="PTHR43190">
    <property type="entry name" value="N-ACETYL-D-GLUCOSAMINE KINASE"/>
    <property type="match status" value="1"/>
</dbReference>
<gene>
    <name evidence="7" type="ORF">CALCODRAFT_482070</name>
</gene>
<dbReference type="InParanoid" id="A0A165H2H2"/>
<feature type="compositionally biased region" description="Pro residues" evidence="5">
    <location>
        <begin position="133"/>
        <end position="142"/>
    </location>
</feature>
<feature type="region of interest" description="Disordered" evidence="5">
    <location>
        <begin position="94"/>
        <end position="152"/>
    </location>
</feature>
<evidence type="ECO:0000256" key="3">
    <source>
        <dbReference type="ARBA" id="ARBA00014974"/>
    </source>
</evidence>
<comment type="similarity">
    <text evidence="1">Belongs to the eukaryotic-type N-acetylglucosamine kinase family.</text>
</comment>
<dbReference type="AlphaFoldDB" id="A0A165H2H2"/>
<evidence type="ECO:0000256" key="2">
    <source>
        <dbReference type="ARBA" id="ARBA00012122"/>
    </source>
</evidence>
<evidence type="ECO:0000259" key="6">
    <source>
        <dbReference type="Pfam" id="PF01869"/>
    </source>
</evidence>
<keyword evidence="8" id="KW-1185">Reference proteome</keyword>
<evidence type="ECO:0000256" key="5">
    <source>
        <dbReference type="SAM" id="MobiDB-lite"/>
    </source>
</evidence>
<evidence type="ECO:0000256" key="1">
    <source>
        <dbReference type="ARBA" id="ARBA00006198"/>
    </source>
</evidence>
<reference evidence="7 8" key="1">
    <citation type="journal article" date="2016" name="Mol. Biol. Evol.">
        <title>Comparative Genomics of Early-Diverging Mushroom-Forming Fungi Provides Insights into the Origins of Lignocellulose Decay Capabilities.</title>
        <authorList>
            <person name="Nagy L.G."/>
            <person name="Riley R."/>
            <person name="Tritt A."/>
            <person name="Adam C."/>
            <person name="Daum C."/>
            <person name="Floudas D."/>
            <person name="Sun H."/>
            <person name="Yadav J.S."/>
            <person name="Pangilinan J."/>
            <person name="Larsson K.H."/>
            <person name="Matsuura K."/>
            <person name="Barry K."/>
            <person name="Labutti K."/>
            <person name="Kuo R."/>
            <person name="Ohm R.A."/>
            <person name="Bhattacharya S.S."/>
            <person name="Shirouzu T."/>
            <person name="Yoshinaga Y."/>
            <person name="Martin F.M."/>
            <person name="Grigoriev I.V."/>
            <person name="Hibbett D.S."/>
        </authorList>
    </citation>
    <scope>NUCLEOTIDE SEQUENCE [LARGE SCALE GENOMIC DNA]</scope>
    <source>
        <strain evidence="7 8">HHB12733</strain>
    </source>
</reference>
<proteinExistence type="inferred from homology"/>
<protein>
    <recommendedName>
        <fullName evidence="3">N-acetyl-D-glucosamine kinase</fullName>
        <ecNumber evidence="2">2.7.1.59</ecNumber>
    </recommendedName>
    <alternativeName>
        <fullName evidence="4">GlcNAc kinase</fullName>
    </alternativeName>
</protein>
<evidence type="ECO:0000313" key="8">
    <source>
        <dbReference type="Proteomes" id="UP000076842"/>
    </source>
</evidence>
<evidence type="ECO:0000256" key="4">
    <source>
        <dbReference type="ARBA" id="ARBA00031123"/>
    </source>
</evidence>
<evidence type="ECO:0000313" key="7">
    <source>
        <dbReference type="EMBL" id="KZT58786.1"/>
    </source>
</evidence>
<dbReference type="PANTHER" id="PTHR43190:SF3">
    <property type="entry name" value="N-ACETYL-D-GLUCOSAMINE KINASE"/>
    <property type="match status" value="1"/>
</dbReference>
<dbReference type="Pfam" id="PF01869">
    <property type="entry name" value="BcrAD_BadFG"/>
    <property type="match status" value="1"/>
</dbReference>
<sequence length="439" mass="45430">MSPTAAPTPVLHPLHLCIDGGGTKTSCCIASPAGILARGYAGTSNIAEVGLANCVAALILATERAIAGLPKHCMASTAWDDLERVNDRGAGHISRQSLGTVDGHPKDAGPAPPPNRTNSLTVSTAATALSTPPRTPSPPKTPDPADTLRLSPLGSDPHPHLWVVDRPSAPSITRSPVRFASVWVGLAGVDAPSDALALSGPLAQFFDIPYGPRLVIQNDAALLAAPILTNGSTAGLTVVAGTGSVCLAWGVEGGQLRYLGRRGGTGFLLGDEGSAFYIGRCALRAVVEDFDSGAPETALHALVRDKFGVQTTDGLLAKVYELDERKSASVAANQRKLAIAELSRAVVKCATEYDCERAKGVLRLSARDLAHQALPLVDGRRIAAARATLCLGGGMLGLPIYREMFLAALEEKGCTFARVEYIADAAGRGARTLAGCGEA</sequence>
<dbReference type="OrthoDB" id="311172at2759"/>